<dbReference type="PANTHER" id="PTHR32295">
    <property type="entry name" value="IQ-DOMAIN 5-RELATED"/>
    <property type="match status" value="1"/>
</dbReference>
<dbReference type="Gene3D" id="1.20.5.1190">
    <property type="entry name" value="iswi atpase"/>
    <property type="match status" value="1"/>
</dbReference>
<organism evidence="3 4">
    <name type="scientific">Genlisea aurea</name>
    <dbReference type="NCBI Taxonomy" id="192259"/>
    <lineage>
        <taxon>Eukaryota</taxon>
        <taxon>Viridiplantae</taxon>
        <taxon>Streptophyta</taxon>
        <taxon>Embryophyta</taxon>
        <taxon>Tracheophyta</taxon>
        <taxon>Spermatophyta</taxon>
        <taxon>Magnoliopsida</taxon>
        <taxon>eudicotyledons</taxon>
        <taxon>Gunneridae</taxon>
        <taxon>Pentapetalae</taxon>
        <taxon>asterids</taxon>
        <taxon>lamiids</taxon>
        <taxon>Lamiales</taxon>
        <taxon>Lentibulariaceae</taxon>
        <taxon>Genlisea</taxon>
    </lineage>
</organism>
<comment type="similarity">
    <text evidence="2">Belongs to the IQD family.</text>
</comment>
<protein>
    <submittedName>
        <fullName evidence="3">Uncharacterized protein</fullName>
    </submittedName>
</protein>
<dbReference type="CDD" id="cd23767">
    <property type="entry name" value="IQCD"/>
    <property type="match status" value="1"/>
</dbReference>
<evidence type="ECO:0000313" key="3">
    <source>
        <dbReference type="EMBL" id="EPS68276.1"/>
    </source>
</evidence>
<feature type="non-terminal residue" evidence="3">
    <location>
        <position position="1"/>
    </location>
</feature>
<keyword evidence="4" id="KW-1185">Reference proteome</keyword>
<dbReference type="GO" id="GO:0005516">
    <property type="term" value="F:calmodulin binding"/>
    <property type="evidence" value="ECO:0007669"/>
    <property type="project" value="UniProtKB-KW"/>
</dbReference>
<dbReference type="PANTHER" id="PTHR32295:SF93">
    <property type="entry name" value="PROTEIN IQ-DOMAIN 9"/>
    <property type="match status" value="1"/>
</dbReference>
<evidence type="ECO:0000256" key="1">
    <source>
        <dbReference type="ARBA" id="ARBA00022860"/>
    </source>
</evidence>
<keyword evidence="1" id="KW-0112">Calmodulin-binding</keyword>
<evidence type="ECO:0000313" key="4">
    <source>
        <dbReference type="Proteomes" id="UP000015453"/>
    </source>
</evidence>
<proteinExistence type="inferred from homology"/>
<evidence type="ECO:0000256" key="2">
    <source>
        <dbReference type="ARBA" id="ARBA00024341"/>
    </source>
</evidence>
<sequence>LVIIHQRHSAGGGFEDIAATRIQAAYRAHLARRALRNVKGMRRLQDLVKRHSVKKQASRTLNLLHKWSTAQAQIRERRAHMVNEGRLRQRRLENQLKLENKFHDLQAEWSGGPETMGEAVARIHRREEAASRRERAMAYAFSHQWRAAGSTAQPRPSGGDEAAAAKWSWGWSWMDRWIAARPWEDRRNVVPPPAK</sequence>
<dbReference type="AlphaFoldDB" id="S8CTR3"/>
<comment type="caution">
    <text evidence="3">The sequence shown here is derived from an EMBL/GenBank/DDBJ whole genome shotgun (WGS) entry which is preliminary data.</text>
</comment>
<reference evidence="3 4" key="1">
    <citation type="journal article" date="2013" name="BMC Genomics">
        <title>The miniature genome of a carnivorous plant Genlisea aurea contains a low number of genes and short non-coding sequences.</title>
        <authorList>
            <person name="Leushkin E.V."/>
            <person name="Sutormin R.A."/>
            <person name="Nabieva E.R."/>
            <person name="Penin A.A."/>
            <person name="Kondrashov A.S."/>
            <person name="Logacheva M.D."/>
        </authorList>
    </citation>
    <scope>NUCLEOTIDE SEQUENCE [LARGE SCALE GENOMIC DNA]</scope>
</reference>
<feature type="non-terminal residue" evidence="3">
    <location>
        <position position="195"/>
    </location>
</feature>
<gene>
    <name evidence="3" type="ORF">M569_06495</name>
</gene>
<dbReference type="PROSITE" id="PS50096">
    <property type="entry name" value="IQ"/>
    <property type="match status" value="1"/>
</dbReference>
<dbReference type="OrthoDB" id="1923765at2759"/>
<dbReference type="EMBL" id="AUSU01002684">
    <property type="protein sequence ID" value="EPS68276.1"/>
    <property type="molecule type" value="Genomic_DNA"/>
</dbReference>
<name>S8CTR3_9LAMI</name>
<dbReference type="Proteomes" id="UP000015453">
    <property type="component" value="Unassembled WGS sequence"/>
</dbReference>
<accession>S8CTR3</accession>